<dbReference type="Gene3D" id="3.40.50.300">
    <property type="entry name" value="P-loop containing nucleotide triphosphate hydrolases"/>
    <property type="match status" value="2"/>
</dbReference>
<dbReference type="AlphaFoldDB" id="A0A937RGF8"/>
<dbReference type="InterPro" id="IPR029493">
    <property type="entry name" value="RecD2-like_HHH"/>
</dbReference>
<dbReference type="GO" id="GO:0005524">
    <property type="term" value="F:ATP binding"/>
    <property type="evidence" value="ECO:0007669"/>
    <property type="project" value="UniProtKB-KW"/>
</dbReference>
<feature type="region of interest" description="Disordered" evidence="3">
    <location>
        <begin position="710"/>
        <end position="729"/>
    </location>
</feature>
<dbReference type="GO" id="GO:0017116">
    <property type="term" value="F:single-stranded DNA helicase activity"/>
    <property type="evidence" value="ECO:0007669"/>
    <property type="project" value="TreeGrafter"/>
</dbReference>
<feature type="compositionally biased region" description="Low complexity" evidence="3">
    <location>
        <begin position="294"/>
        <end position="307"/>
    </location>
</feature>
<evidence type="ECO:0000313" key="7">
    <source>
        <dbReference type="Proteomes" id="UP000604475"/>
    </source>
</evidence>
<feature type="region of interest" description="Disordered" evidence="3">
    <location>
        <begin position="224"/>
        <end position="307"/>
    </location>
</feature>
<keyword evidence="7" id="KW-1185">Reference proteome</keyword>
<evidence type="ECO:0000256" key="2">
    <source>
        <dbReference type="ARBA" id="ARBA00022840"/>
    </source>
</evidence>
<organism evidence="6 7">
    <name type="scientific">Frankia nepalensis</name>
    <dbReference type="NCBI Taxonomy" id="1836974"/>
    <lineage>
        <taxon>Bacteria</taxon>
        <taxon>Bacillati</taxon>
        <taxon>Actinomycetota</taxon>
        <taxon>Actinomycetes</taxon>
        <taxon>Frankiales</taxon>
        <taxon>Frankiaceae</taxon>
        <taxon>Frankia</taxon>
    </lineage>
</organism>
<dbReference type="EMBL" id="JAEACQ010000003">
    <property type="protein sequence ID" value="MBL7625601.1"/>
    <property type="molecule type" value="Genomic_DNA"/>
</dbReference>
<feature type="domain" description="UvrD-like helicase C-terminal" evidence="4">
    <location>
        <begin position="628"/>
        <end position="676"/>
    </location>
</feature>
<dbReference type="Pfam" id="PF13604">
    <property type="entry name" value="AAA_30"/>
    <property type="match status" value="1"/>
</dbReference>
<dbReference type="SUPFAM" id="SSF52540">
    <property type="entry name" value="P-loop containing nucleoside triphosphate hydrolases"/>
    <property type="match status" value="1"/>
</dbReference>
<dbReference type="CDD" id="cd18809">
    <property type="entry name" value="SF1_C_RecD"/>
    <property type="match status" value="1"/>
</dbReference>
<sequence length="729" mass="73767">MPEPSSSVPDPLFDAFCAAGLWPGLGRTTAERLEAAGIHGPDDVDLARLSAVEGMTGPRARRLLDSFRAASGRYEVAGLLAAAGLPVRLARGVADELGARAADELRADPWALLVGGEAELTHADRLARSMGLGRDDPRRGPGVLTYLLARAATRDGDTAGPADAVLRGASRDGVADPAAALADAVGDGRLVLVGDRVALERYAMAEQAVADGIERLAATAEPLRPGFRRRGGPAARAETAADVDDDALVPLTAELDFGLGPDDGQDGDAADGESDDGAGARGEHADGPAAVLTDADGVGDPGPAEGGAEADELVARLDETQLAAARIALEVGVSVLTGGPGTGKSRTVAAVVRLAQAAGAQVALAAPTGRAAKRLEELCEAPASTLHRLLGAQGRGGGFARGEHNPVDADLVVVDEASMVDAELAAALVEACADGTHLLFVGDPAQLPSIGPGQLLADLLESGVVPVTELRQLYRQSAGGAIARLATAVRGGELPPPAGGPDREVVVVAARSAGEAAHRVVQLVTDSIPRVLGIVPADVQVVTPVHAGPAGTVALNTALKAALNPGPGKVGGFDVGDRVVATANHLDVGFANGEIGVVTGLADRGGLLVTFPGGTLEVPTGVLGDLRHGWAVTVHRAQGSEWPAVVTVFPPEAGRMLNRPLVYTAITRARGHLSVVCVNGPALREAVRAAGGRRRVTLLAPLLAGAEPGWPDDLDELADGPRPAAEPVG</sequence>
<dbReference type="Proteomes" id="UP000604475">
    <property type="component" value="Unassembled WGS sequence"/>
</dbReference>
<reference evidence="6" key="1">
    <citation type="submission" date="2020-12" db="EMBL/GenBank/DDBJ databases">
        <title>Genomic characterization of non-nitrogen-fixing Frankia strains.</title>
        <authorList>
            <person name="Carlos-Shanley C."/>
            <person name="Guerra T."/>
            <person name="Hahn D."/>
        </authorList>
    </citation>
    <scope>NUCLEOTIDE SEQUENCE</scope>
    <source>
        <strain evidence="6">CN6</strain>
    </source>
</reference>
<dbReference type="InterPro" id="IPR027417">
    <property type="entry name" value="P-loop_NTPase"/>
</dbReference>
<dbReference type="InterPro" id="IPR027785">
    <property type="entry name" value="UvrD-like_helicase_C"/>
</dbReference>
<dbReference type="PANTHER" id="PTHR43788:SF6">
    <property type="entry name" value="DNA HELICASE B"/>
    <property type="match status" value="1"/>
</dbReference>
<evidence type="ECO:0000259" key="4">
    <source>
        <dbReference type="Pfam" id="PF13538"/>
    </source>
</evidence>
<feature type="compositionally biased region" description="Low complexity" evidence="3">
    <location>
        <begin position="248"/>
        <end position="262"/>
    </location>
</feature>
<gene>
    <name evidence="6" type="ORF">I7412_00080</name>
</gene>
<dbReference type="InterPro" id="IPR050534">
    <property type="entry name" value="Coronavir_polyprotein_1ab"/>
</dbReference>
<dbReference type="Gene3D" id="2.30.30.940">
    <property type="match status" value="1"/>
</dbReference>
<protein>
    <submittedName>
        <fullName evidence="6">AAA family ATPase</fullName>
    </submittedName>
</protein>
<evidence type="ECO:0000313" key="6">
    <source>
        <dbReference type="EMBL" id="MBL7625601.1"/>
    </source>
</evidence>
<evidence type="ECO:0000256" key="1">
    <source>
        <dbReference type="ARBA" id="ARBA00022741"/>
    </source>
</evidence>
<proteinExistence type="predicted"/>
<accession>A0A937RGF8</accession>
<dbReference type="PANTHER" id="PTHR43788">
    <property type="entry name" value="DNA2/NAM7 HELICASE FAMILY MEMBER"/>
    <property type="match status" value="1"/>
</dbReference>
<comment type="caution">
    <text evidence="6">The sequence shown here is derived from an EMBL/GenBank/DDBJ whole genome shotgun (WGS) entry which is preliminary data.</text>
</comment>
<keyword evidence="2" id="KW-0067">ATP-binding</keyword>
<dbReference type="RefSeq" id="WP_203010327.1">
    <property type="nucleotide sequence ID" value="NZ_JADWYU010000164.1"/>
</dbReference>
<feature type="domain" description="ATP-dependent RecD2 DNA helicase-like helix-hairpin-helix" evidence="5">
    <location>
        <begin position="72"/>
        <end position="158"/>
    </location>
</feature>
<dbReference type="GO" id="GO:0009338">
    <property type="term" value="C:exodeoxyribonuclease V complex"/>
    <property type="evidence" value="ECO:0007669"/>
    <property type="project" value="TreeGrafter"/>
</dbReference>
<evidence type="ECO:0000256" key="3">
    <source>
        <dbReference type="SAM" id="MobiDB-lite"/>
    </source>
</evidence>
<keyword evidence="1" id="KW-0547">Nucleotide-binding</keyword>
<feature type="compositionally biased region" description="Acidic residues" evidence="3">
    <location>
        <begin position="263"/>
        <end position="276"/>
    </location>
</feature>
<dbReference type="CDD" id="cd17933">
    <property type="entry name" value="DEXSc_RecD-like"/>
    <property type="match status" value="1"/>
</dbReference>
<dbReference type="Pfam" id="PF14490">
    <property type="entry name" value="HHH_RecD2"/>
    <property type="match status" value="1"/>
</dbReference>
<dbReference type="GO" id="GO:0006310">
    <property type="term" value="P:DNA recombination"/>
    <property type="evidence" value="ECO:0007669"/>
    <property type="project" value="TreeGrafter"/>
</dbReference>
<name>A0A937RGF8_9ACTN</name>
<evidence type="ECO:0000259" key="5">
    <source>
        <dbReference type="Pfam" id="PF14490"/>
    </source>
</evidence>
<dbReference type="Pfam" id="PF13538">
    <property type="entry name" value="UvrD_C_2"/>
    <property type="match status" value="1"/>
</dbReference>
<dbReference type="Gene3D" id="1.10.10.2220">
    <property type="match status" value="1"/>
</dbReference>